<evidence type="ECO:0000259" key="7">
    <source>
        <dbReference type="SMART" id="SM00849"/>
    </source>
</evidence>
<dbReference type="GO" id="GO:0006398">
    <property type="term" value="P:mRNA 3'-end processing by stem-loop binding and cleavage"/>
    <property type="evidence" value="ECO:0007669"/>
    <property type="project" value="TreeGrafter"/>
</dbReference>
<evidence type="ECO:0000313" key="10">
    <source>
        <dbReference type="Proteomes" id="UP000816034"/>
    </source>
</evidence>
<dbReference type="Gene3D" id="3.40.50.10890">
    <property type="match status" value="1"/>
</dbReference>
<dbReference type="InterPro" id="IPR001279">
    <property type="entry name" value="Metallo-B-lactamas"/>
</dbReference>
<dbReference type="PANTHER" id="PTHR11203">
    <property type="entry name" value="CLEAVAGE AND POLYADENYLATION SPECIFICITY FACTOR FAMILY MEMBER"/>
    <property type="match status" value="1"/>
</dbReference>
<name>A0AA88GP03_NAELO</name>
<evidence type="ECO:0000256" key="6">
    <source>
        <dbReference type="SAM" id="MobiDB-lite"/>
    </source>
</evidence>
<dbReference type="GO" id="GO:0005847">
    <property type="term" value="C:mRNA cleavage and polyadenylation specificity factor complex"/>
    <property type="evidence" value="ECO:0007669"/>
    <property type="project" value="TreeGrafter"/>
</dbReference>
<feature type="domain" description="Metallo-beta-lactamase" evidence="7">
    <location>
        <begin position="49"/>
        <end position="259"/>
    </location>
</feature>
<dbReference type="InterPro" id="IPR022712">
    <property type="entry name" value="Beta_Casp"/>
</dbReference>
<dbReference type="Proteomes" id="UP000816034">
    <property type="component" value="Unassembled WGS sequence"/>
</dbReference>
<dbReference type="Pfam" id="PF11718">
    <property type="entry name" value="CPSF73-100_C"/>
    <property type="match status" value="1"/>
</dbReference>
<protein>
    <recommendedName>
        <fullName evidence="11">Cleavage and polyadenylation specificity factor</fullName>
    </recommendedName>
</protein>
<dbReference type="GeneID" id="68098863"/>
<dbReference type="CDD" id="cd16292">
    <property type="entry name" value="CPSF3-like_MBL-fold"/>
    <property type="match status" value="1"/>
</dbReference>
<accession>A0AA88GP03</accession>
<dbReference type="SMART" id="SM01027">
    <property type="entry name" value="Beta-Casp"/>
    <property type="match status" value="1"/>
</dbReference>
<evidence type="ECO:0000313" key="9">
    <source>
        <dbReference type="EMBL" id="KAG2381420.1"/>
    </source>
</evidence>
<dbReference type="AlphaFoldDB" id="A0AA88GP03"/>
<proteinExistence type="predicted"/>
<comment type="subcellular location">
    <subcellularLocation>
        <location evidence="1">Nucleus</location>
    </subcellularLocation>
</comment>
<organism evidence="9 10">
    <name type="scientific">Naegleria lovaniensis</name>
    <name type="common">Amoeba</name>
    <dbReference type="NCBI Taxonomy" id="51637"/>
    <lineage>
        <taxon>Eukaryota</taxon>
        <taxon>Discoba</taxon>
        <taxon>Heterolobosea</taxon>
        <taxon>Tetramitia</taxon>
        <taxon>Eutetramitia</taxon>
        <taxon>Vahlkampfiidae</taxon>
        <taxon>Naegleria</taxon>
    </lineage>
</organism>
<dbReference type="EMBL" id="PYSW02000027">
    <property type="protein sequence ID" value="KAG2381420.1"/>
    <property type="molecule type" value="Genomic_DNA"/>
</dbReference>
<gene>
    <name evidence="9" type="ORF">C9374_006409</name>
</gene>
<dbReference type="Pfam" id="PF10996">
    <property type="entry name" value="Beta-Casp"/>
    <property type="match status" value="1"/>
</dbReference>
<dbReference type="InterPro" id="IPR011108">
    <property type="entry name" value="RMMBL"/>
</dbReference>
<evidence type="ECO:0000256" key="3">
    <source>
        <dbReference type="ARBA" id="ARBA00022722"/>
    </source>
</evidence>
<reference evidence="9 10" key="1">
    <citation type="journal article" date="2018" name="BMC Genomics">
        <title>The genome of Naegleria lovaniensis, the basis for a comparative approach to unravel pathogenicity factors of the human pathogenic amoeba N. fowleri.</title>
        <authorList>
            <person name="Liechti N."/>
            <person name="Schurch N."/>
            <person name="Bruggmann R."/>
            <person name="Wittwer M."/>
        </authorList>
    </citation>
    <scope>NUCLEOTIDE SEQUENCE [LARGE SCALE GENOMIC DNA]</scope>
    <source>
        <strain evidence="9 10">ATCC 30569</strain>
    </source>
</reference>
<evidence type="ECO:0000256" key="2">
    <source>
        <dbReference type="ARBA" id="ARBA00022664"/>
    </source>
</evidence>
<keyword evidence="10" id="KW-1185">Reference proteome</keyword>
<dbReference type="Pfam" id="PF00753">
    <property type="entry name" value="Lactamase_B"/>
    <property type="match status" value="1"/>
</dbReference>
<dbReference type="RefSeq" id="XP_044547100.1">
    <property type="nucleotide sequence ID" value="XM_044696266.1"/>
</dbReference>
<evidence type="ECO:0000256" key="1">
    <source>
        <dbReference type="ARBA" id="ARBA00004123"/>
    </source>
</evidence>
<feature type="compositionally biased region" description="Polar residues" evidence="6">
    <location>
        <begin position="572"/>
        <end position="590"/>
    </location>
</feature>
<dbReference type="SUPFAM" id="SSF56281">
    <property type="entry name" value="Metallo-hydrolase/oxidoreductase"/>
    <property type="match status" value="1"/>
</dbReference>
<dbReference type="Gene3D" id="3.60.15.10">
    <property type="entry name" value="Ribonuclease Z/Hydroxyacylglutathione hydrolase-like"/>
    <property type="match status" value="1"/>
</dbReference>
<dbReference type="InterPro" id="IPR021718">
    <property type="entry name" value="CPSF73-100_C"/>
</dbReference>
<dbReference type="PANTHER" id="PTHR11203:SF11">
    <property type="entry name" value="CLEAVAGE AND POLYADENYLATION SPECIFICITY FACTOR SUBUNIT 3"/>
    <property type="match status" value="1"/>
</dbReference>
<feature type="domain" description="Beta-Casp" evidence="8">
    <location>
        <begin position="271"/>
        <end position="392"/>
    </location>
</feature>
<evidence type="ECO:0008006" key="11">
    <source>
        <dbReference type="Google" id="ProtNLM"/>
    </source>
</evidence>
<comment type="caution">
    <text evidence="9">The sequence shown here is derived from an EMBL/GenBank/DDBJ whole genome shotgun (WGS) entry which is preliminary data.</text>
</comment>
<dbReference type="InterPro" id="IPR050698">
    <property type="entry name" value="MBL"/>
</dbReference>
<dbReference type="GO" id="GO:0004521">
    <property type="term" value="F:RNA endonuclease activity"/>
    <property type="evidence" value="ECO:0007669"/>
    <property type="project" value="TreeGrafter"/>
</dbReference>
<dbReference type="GO" id="GO:0004534">
    <property type="term" value="F:5'-3' RNA exonuclease activity"/>
    <property type="evidence" value="ECO:0007669"/>
    <property type="project" value="TreeGrafter"/>
</dbReference>
<keyword evidence="5" id="KW-0539">Nucleus</keyword>
<feature type="region of interest" description="Disordered" evidence="6">
    <location>
        <begin position="564"/>
        <end position="595"/>
    </location>
</feature>
<dbReference type="SMART" id="SM00849">
    <property type="entry name" value="Lactamase_B"/>
    <property type="match status" value="1"/>
</dbReference>
<dbReference type="InterPro" id="IPR036866">
    <property type="entry name" value="RibonucZ/Hydroxyglut_hydro"/>
</dbReference>
<evidence type="ECO:0000256" key="4">
    <source>
        <dbReference type="ARBA" id="ARBA00022801"/>
    </source>
</evidence>
<dbReference type="Pfam" id="PF07521">
    <property type="entry name" value="RMMBL"/>
    <property type="match status" value="1"/>
</dbReference>
<evidence type="ECO:0000259" key="8">
    <source>
        <dbReference type="SMART" id="SM01027"/>
    </source>
</evidence>
<evidence type="ECO:0000256" key="5">
    <source>
        <dbReference type="ARBA" id="ARBA00023242"/>
    </source>
</evidence>
<dbReference type="FunFam" id="3.40.50.10890:FF:000001">
    <property type="entry name" value="Cleavage and polyadenylation specificity factor subunit 3"/>
    <property type="match status" value="1"/>
</dbReference>
<keyword evidence="4" id="KW-0378">Hydrolase</keyword>
<keyword evidence="3" id="KW-0540">Nuclease</keyword>
<keyword evidence="2" id="KW-0507">mRNA processing</keyword>
<sequence length="755" mass="85496">MLNSTTPNSSASNTPAHQQVTINKKEHHTQYIYGEKLTVTPLGAGNEVGRSAVLLQFKGKSVLFDCGIHPAFSGMASLPFFDEIDPSEVDLVLVTHFHLDHCGALPYFTEHTNFQGRVFMTHPTKAIYKLLLSDFVKVSDVHVDDQLFTEQNLLDSLKKIELIDYHQEMEHNGIKFWCYNAGHVLGAAMFMVEIAGVRVLYTGDFSRQPDRHLLGAETPTLSPDVLIVESTYGITVFEGQLDRERRFTQMVTEVVRRGGRCLIPVFALGRAQELLLILDEYWETHQELQHIPIYYASSLAKKCMTIFQTYINMMNDKIRKQFDIHNPFVFKHISNLKSVEDFQDNGPCVIMASPGMLQSGLSKELFELWCQDAKNGVIIPGYAVDGTLAKRIMSEPETVTLSNGNTVPLRMSVKTISFSAHSDKAQTEEFISTVKPPHIILVHGDAANCHRLKQALQTKFTESRVYAPKNCTSVQIMFQGEKRAKVLGQLAMKKYEDNDEINGILLHHNFQHLLLNEKDLRLYSDVCCSGVKQTLLVPLNDNVPYESLIRKLFQNVTVEYRSKNGEVKTEQGSESMDTTDDTSVQTSASSRTKKAPIEFSDEESTIITIDGVVRIELKLKEKTPCALIEWPSSSANDCIVDGICNLILYSDRSLHEDILEEGKDELKMLYCIQQMIKEHFGECVCRLSEDKEIEVIDPSQRVLLKISSMGEITLCEDERMRGFLEIVMRRVFMSMFPLPTMMGCLDDCDHTLHIH</sequence>
<dbReference type="GO" id="GO:0003723">
    <property type="term" value="F:RNA binding"/>
    <property type="evidence" value="ECO:0007669"/>
    <property type="project" value="TreeGrafter"/>
</dbReference>